<dbReference type="PROSITE" id="PS51257">
    <property type="entry name" value="PROKAR_LIPOPROTEIN"/>
    <property type="match status" value="1"/>
</dbReference>
<sequence>MIPKWLRAYGSRSNVTPMPAYWVMFVVALISCIIIGIGFIVGIPGNKD</sequence>
<dbReference type="STRING" id="158898.SAMN04488548_1341638"/>
<accession>A0A1H2J1B8</accession>
<evidence type="ECO:0000313" key="2">
    <source>
        <dbReference type="EMBL" id="SDU50257.1"/>
    </source>
</evidence>
<reference evidence="2 3" key="1">
    <citation type="submission" date="2016-10" db="EMBL/GenBank/DDBJ databases">
        <authorList>
            <person name="de Groot N.N."/>
        </authorList>
    </citation>
    <scope>NUCLEOTIDE SEQUENCE [LARGE SCALE GENOMIC DNA]</scope>
    <source>
        <strain evidence="2 3">DSM 44215</strain>
    </source>
</reference>
<dbReference type="AlphaFoldDB" id="A0A1H2J1B8"/>
<gene>
    <name evidence="2" type="ORF">SAMN04488548_1341638</name>
</gene>
<evidence type="ECO:0000313" key="3">
    <source>
        <dbReference type="Proteomes" id="UP000183180"/>
    </source>
</evidence>
<organism evidence="2 3">
    <name type="scientific">Gordonia westfalica</name>
    <dbReference type="NCBI Taxonomy" id="158898"/>
    <lineage>
        <taxon>Bacteria</taxon>
        <taxon>Bacillati</taxon>
        <taxon>Actinomycetota</taxon>
        <taxon>Actinomycetes</taxon>
        <taxon>Mycobacteriales</taxon>
        <taxon>Gordoniaceae</taxon>
        <taxon>Gordonia</taxon>
    </lineage>
</organism>
<proteinExistence type="predicted"/>
<keyword evidence="1" id="KW-0812">Transmembrane</keyword>
<dbReference type="EMBL" id="FNLM01000034">
    <property type="protein sequence ID" value="SDU50257.1"/>
    <property type="molecule type" value="Genomic_DNA"/>
</dbReference>
<protein>
    <submittedName>
        <fullName evidence="2">Uncharacterized protein</fullName>
    </submittedName>
</protein>
<name>A0A1H2J1B8_9ACTN</name>
<feature type="transmembrane region" description="Helical" evidence="1">
    <location>
        <begin position="20"/>
        <end position="43"/>
    </location>
</feature>
<dbReference type="Proteomes" id="UP000183180">
    <property type="component" value="Unassembled WGS sequence"/>
</dbReference>
<evidence type="ECO:0000256" key="1">
    <source>
        <dbReference type="SAM" id="Phobius"/>
    </source>
</evidence>
<keyword evidence="1" id="KW-0472">Membrane</keyword>
<keyword evidence="1" id="KW-1133">Transmembrane helix</keyword>